<evidence type="ECO:0000313" key="1">
    <source>
        <dbReference type="EMBL" id="BCB90987.1"/>
    </source>
</evidence>
<dbReference type="EMBL" id="AP022871">
    <property type="protein sequence ID" value="BCB90987.1"/>
    <property type="molecule type" value="Genomic_DNA"/>
</dbReference>
<proteinExistence type="predicted"/>
<dbReference type="InterPro" id="IPR023606">
    <property type="entry name" value="CoA-Trfase_III_dom_1_sf"/>
</dbReference>
<dbReference type="SUPFAM" id="SSF89796">
    <property type="entry name" value="CoA-transferase family III (CaiB/BaiF)"/>
    <property type="match status" value="1"/>
</dbReference>
<dbReference type="Proteomes" id="UP000503011">
    <property type="component" value="Chromosome"/>
</dbReference>
<dbReference type="KEGG" id="psuu:Psuf_083000"/>
<reference evidence="1 2" key="1">
    <citation type="submission" date="2020-03" db="EMBL/GenBank/DDBJ databases">
        <title>Whole genome shotgun sequence of Phytohabitans suffuscus NBRC 105367.</title>
        <authorList>
            <person name="Komaki H."/>
            <person name="Tamura T."/>
        </authorList>
    </citation>
    <scope>NUCLEOTIDE SEQUENCE [LARGE SCALE GENOMIC DNA]</scope>
    <source>
        <strain evidence="1 2">NBRC 105367</strain>
    </source>
</reference>
<gene>
    <name evidence="1" type="ORF">Psuf_083000</name>
</gene>
<evidence type="ECO:0000313" key="2">
    <source>
        <dbReference type="Proteomes" id="UP000503011"/>
    </source>
</evidence>
<dbReference type="AlphaFoldDB" id="A0A6F8YXW6"/>
<accession>A0A6F8YXW6</accession>
<keyword evidence="2" id="KW-1185">Reference proteome</keyword>
<organism evidence="1 2">
    <name type="scientific">Phytohabitans suffuscus</name>
    <dbReference type="NCBI Taxonomy" id="624315"/>
    <lineage>
        <taxon>Bacteria</taxon>
        <taxon>Bacillati</taxon>
        <taxon>Actinomycetota</taxon>
        <taxon>Actinomycetes</taxon>
        <taxon>Micromonosporales</taxon>
        <taxon>Micromonosporaceae</taxon>
    </lineage>
</organism>
<protein>
    <submittedName>
        <fullName evidence="1">Uncharacterized protein</fullName>
    </submittedName>
</protein>
<name>A0A6F8YXW6_9ACTN</name>
<dbReference type="RefSeq" id="WP_173163591.1">
    <property type="nucleotide sequence ID" value="NZ_AP022871.1"/>
</dbReference>
<reference evidence="1 2" key="2">
    <citation type="submission" date="2020-03" db="EMBL/GenBank/DDBJ databases">
        <authorList>
            <person name="Ichikawa N."/>
            <person name="Kimura A."/>
            <person name="Kitahashi Y."/>
            <person name="Uohara A."/>
        </authorList>
    </citation>
    <scope>NUCLEOTIDE SEQUENCE [LARGE SCALE GENOMIC DNA]</scope>
    <source>
        <strain evidence="1 2">NBRC 105367</strain>
    </source>
</reference>
<sequence length="73" mass="7681">MSQRSEEVGEVVMPGIAIGLTRTPARLGAAVRRPGADGPAVLAGRGYTDTDIEELARGWVLQTAALPSGWDDF</sequence>